<dbReference type="STRING" id="50376.A0A517LF75"/>
<evidence type="ECO:0000256" key="5">
    <source>
        <dbReference type="ARBA" id="ARBA00022833"/>
    </source>
</evidence>
<dbReference type="InterPro" id="IPR043359">
    <property type="entry name" value="GLI-like"/>
</dbReference>
<keyword evidence="6" id="KW-0539">Nucleus</keyword>
<feature type="region of interest" description="Disordered" evidence="9">
    <location>
        <begin position="1"/>
        <end position="101"/>
    </location>
</feature>
<accession>A0A517LF75</accession>
<feature type="compositionally biased region" description="Low complexity" evidence="9">
    <location>
        <begin position="1"/>
        <end position="10"/>
    </location>
</feature>
<name>A0A517LF75_9PEZI</name>
<evidence type="ECO:0000313" key="11">
    <source>
        <dbReference type="EMBL" id="QDS74283.1"/>
    </source>
</evidence>
<dbReference type="SUPFAM" id="SSF57667">
    <property type="entry name" value="beta-beta-alpha zinc fingers"/>
    <property type="match status" value="1"/>
</dbReference>
<dbReference type="PANTHER" id="PTHR45718">
    <property type="entry name" value="TRANSCRIPTIONAL ACTIVATOR CUBITUS INTERRUPTUS"/>
    <property type="match status" value="1"/>
</dbReference>
<reference evidence="11 12" key="1">
    <citation type="submission" date="2019-07" db="EMBL/GenBank/DDBJ databases">
        <title>Finished genome of Venturia effusa.</title>
        <authorList>
            <person name="Young C.A."/>
            <person name="Cox M.P."/>
            <person name="Ganley A.R.D."/>
            <person name="David W.J."/>
        </authorList>
    </citation>
    <scope>NUCLEOTIDE SEQUENCE [LARGE SCALE GENOMIC DNA]</scope>
    <source>
        <strain evidence="12">albino</strain>
    </source>
</reference>
<keyword evidence="8" id="KW-0175">Coiled coil</keyword>
<feature type="domain" description="C2H2-type" evidence="10">
    <location>
        <begin position="177"/>
        <end position="207"/>
    </location>
</feature>
<feature type="domain" description="C2H2-type" evidence="10">
    <location>
        <begin position="144"/>
        <end position="176"/>
    </location>
</feature>
<proteinExistence type="predicted"/>
<evidence type="ECO:0000313" key="12">
    <source>
        <dbReference type="Proteomes" id="UP000316270"/>
    </source>
</evidence>
<dbReference type="GO" id="GO:0000978">
    <property type="term" value="F:RNA polymerase II cis-regulatory region sequence-specific DNA binding"/>
    <property type="evidence" value="ECO:0007669"/>
    <property type="project" value="TreeGrafter"/>
</dbReference>
<dbReference type="FunFam" id="3.30.160.60:FF:000201">
    <property type="entry name" value="C2H2 finger domain protein (Gli3)"/>
    <property type="match status" value="1"/>
</dbReference>
<dbReference type="PROSITE" id="PS00028">
    <property type="entry name" value="ZINC_FINGER_C2H2_1"/>
    <property type="match status" value="1"/>
</dbReference>
<feature type="compositionally biased region" description="Basic and acidic residues" evidence="9">
    <location>
        <begin position="24"/>
        <end position="44"/>
    </location>
</feature>
<dbReference type="FunFam" id="3.30.160.60:FF:000031">
    <property type="entry name" value="GLI family zinc finger 3"/>
    <property type="match status" value="1"/>
</dbReference>
<dbReference type="GO" id="GO:0005634">
    <property type="term" value="C:nucleus"/>
    <property type="evidence" value="ECO:0007669"/>
    <property type="project" value="UniProtKB-SubCell"/>
</dbReference>
<dbReference type="SMART" id="SM00355">
    <property type="entry name" value="ZnF_C2H2"/>
    <property type="match status" value="3"/>
</dbReference>
<dbReference type="GO" id="GO:0000981">
    <property type="term" value="F:DNA-binding transcription factor activity, RNA polymerase II-specific"/>
    <property type="evidence" value="ECO:0007669"/>
    <property type="project" value="TreeGrafter"/>
</dbReference>
<feature type="region of interest" description="Disordered" evidence="9">
    <location>
        <begin position="202"/>
        <end position="227"/>
    </location>
</feature>
<keyword evidence="3" id="KW-0677">Repeat</keyword>
<dbReference type="PANTHER" id="PTHR45718:SF4">
    <property type="entry name" value="TRANSCRIPTIONAL ACTIVATOR CUBITUS INTERRUPTUS"/>
    <property type="match status" value="1"/>
</dbReference>
<keyword evidence="4 7" id="KW-0863">Zinc-finger</keyword>
<dbReference type="Pfam" id="PF00096">
    <property type="entry name" value="zf-C2H2"/>
    <property type="match status" value="1"/>
</dbReference>
<dbReference type="Gene3D" id="3.30.160.60">
    <property type="entry name" value="Classic Zinc Finger"/>
    <property type="match status" value="2"/>
</dbReference>
<evidence type="ECO:0000256" key="4">
    <source>
        <dbReference type="ARBA" id="ARBA00022771"/>
    </source>
</evidence>
<keyword evidence="5" id="KW-0862">Zinc</keyword>
<dbReference type="EMBL" id="CP042195">
    <property type="protein sequence ID" value="QDS74283.1"/>
    <property type="molecule type" value="Genomic_DNA"/>
</dbReference>
<dbReference type="GO" id="GO:0008270">
    <property type="term" value="F:zinc ion binding"/>
    <property type="evidence" value="ECO:0007669"/>
    <property type="project" value="UniProtKB-KW"/>
</dbReference>
<dbReference type="InterPro" id="IPR013087">
    <property type="entry name" value="Znf_C2H2_type"/>
</dbReference>
<keyword evidence="2" id="KW-0479">Metal-binding</keyword>
<organism evidence="11 12">
    <name type="scientific">Venturia effusa</name>
    <dbReference type="NCBI Taxonomy" id="50376"/>
    <lineage>
        <taxon>Eukaryota</taxon>
        <taxon>Fungi</taxon>
        <taxon>Dikarya</taxon>
        <taxon>Ascomycota</taxon>
        <taxon>Pezizomycotina</taxon>
        <taxon>Dothideomycetes</taxon>
        <taxon>Pleosporomycetidae</taxon>
        <taxon>Venturiales</taxon>
        <taxon>Venturiaceae</taxon>
        <taxon>Venturia</taxon>
    </lineage>
</organism>
<evidence type="ECO:0000259" key="10">
    <source>
        <dbReference type="PROSITE" id="PS50157"/>
    </source>
</evidence>
<evidence type="ECO:0000256" key="6">
    <source>
        <dbReference type="ARBA" id="ARBA00023242"/>
    </source>
</evidence>
<sequence>MESPGSPLSELSEHSDDEFQEQEENPRQSHRSLESDHEDVDSTRPAKRPRISGPGGPSPWENVTPAPPEEDISSDSEGSVPGSPHLGATALAPGAEDDDFGGYGHREQISICKWEGCEAGDLRNMDLLVLHLHDEHIHARQKKYSCEWADCTRKGISHASGYALRAHMRSHTREKPFYCTLPECDRSFTRSDALAKHMRTVHETEALRPSDPVPKHHSSNPQNKSQRVRLTFKSLGEKAAAGAANGHETPIKAEAPISNASAPVSPMTGPTIGPAGDFDYEHHNILHLPAPIGSSQEYTMHFPEDIRFTDEELSLPPPELLRLLKAQLQWAQQDSEVLRKEVEELDARRRREWMAKELVLENTAEAEFAFHERRLIVKGMPLSEHDVLTLRQQRIDADISSGLEITGGEKLPWWREADALTKKEFKQDARSRQDIRMLMQQQLNGEHRGTPIGEPVMNV</sequence>
<dbReference type="AlphaFoldDB" id="A0A517LF75"/>
<feature type="coiled-coil region" evidence="8">
    <location>
        <begin position="321"/>
        <end position="348"/>
    </location>
</feature>
<evidence type="ECO:0000256" key="3">
    <source>
        <dbReference type="ARBA" id="ARBA00022737"/>
    </source>
</evidence>
<dbReference type="OrthoDB" id="3214149at2759"/>
<dbReference type="InterPro" id="IPR036236">
    <property type="entry name" value="Znf_C2H2_sf"/>
</dbReference>
<evidence type="ECO:0000256" key="7">
    <source>
        <dbReference type="PROSITE-ProRule" id="PRU00042"/>
    </source>
</evidence>
<keyword evidence="12" id="KW-1185">Reference proteome</keyword>
<evidence type="ECO:0000256" key="8">
    <source>
        <dbReference type="SAM" id="Coils"/>
    </source>
</evidence>
<protein>
    <recommendedName>
        <fullName evidence="10">C2H2-type domain-containing protein</fullName>
    </recommendedName>
</protein>
<dbReference type="PROSITE" id="PS50157">
    <property type="entry name" value="ZINC_FINGER_C2H2_2"/>
    <property type="match status" value="2"/>
</dbReference>
<comment type="subcellular location">
    <subcellularLocation>
        <location evidence="1">Nucleus</location>
    </subcellularLocation>
</comment>
<feature type="region of interest" description="Disordered" evidence="9">
    <location>
        <begin position="239"/>
        <end position="276"/>
    </location>
</feature>
<evidence type="ECO:0000256" key="2">
    <source>
        <dbReference type="ARBA" id="ARBA00022723"/>
    </source>
</evidence>
<evidence type="ECO:0000256" key="1">
    <source>
        <dbReference type="ARBA" id="ARBA00004123"/>
    </source>
</evidence>
<gene>
    <name evidence="11" type="ORF">FKW77_003532</name>
</gene>
<evidence type="ECO:0000256" key="9">
    <source>
        <dbReference type="SAM" id="MobiDB-lite"/>
    </source>
</evidence>
<dbReference type="Proteomes" id="UP000316270">
    <property type="component" value="Chromosome 11"/>
</dbReference>